<feature type="binding site" evidence="1">
    <location>
        <position position="160"/>
    </location>
    <ligand>
        <name>Mg(2+)</name>
        <dbReference type="ChEBI" id="CHEBI:18420"/>
    </ligand>
</feature>
<dbReference type="PANTHER" id="PTHR10509:SF14">
    <property type="entry name" value="CAFFEOYL-COA O-METHYLTRANSFERASE 3-RELATED"/>
    <property type="match status" value="1"/>
</dbReference>
<reference evidence="2" key="1">
    <citation type="submission" date="2019-11" db="EMBL/GenBank/DDBJ databases">
        <authorList>
            <person name="Feng L."/>
        </authorList>
    </citation>
    <scope>NUCLEOTIDE SEQUENCE</scope>
    <source>
        <strain evidence="2">ElimosumLFYP34</strain>
    </source>
</reference>
<dbReference type="PROSITE" id="PS51682">
    <property type="entry name" value="SAM_OMT_I"/>
    <property type="match status" value="1"/>
</dbReference>
<comment type="subunit">
    <text evidence="1">Homodimer.</text>
</comment>
<dbReference type="PANTHER" id="PTHR10509">
    <property type="entry name" value="O-METHYLTRANSFERASE-RELATED"/>
    <property type="match status" value="1"/>
</dbReference>
<dbReference type="InterPro" id="IPR002935">
    <property type="entry name" value="SAM_O-MeTrfase"/>
</dbReference>
<evidence type="ECO:0000256" key="1">
    <source>
        <dbReference type="HAMAP-Rule" id="MF_02217"/>
    </source>
</evidence>
<comment type="catalytic activity">
    <reaction evidence="1">
        <text>5-hydroxyuridine(34) in tRNA + S-adenosyl-L-methionine = 5-methoxyuridine(34) in tRNA + S-adenosyl-L-homocysteine + H(+)</text>
        <dbReference type="Rhea" id="RHEA:60524"/>
        <dbReference type="Rhea" id="RHEA-COMP:13381"/>
        <dbReference type="Rhea" id="RHEA-COMP:15591"/>
        <dbReference type="ChEBI" id="CHEBI:15378"/>
        <dbReference type="ChEBI" id="CHEBI:57856"/>
        <dbReference type="ChEBI" id="CHEBI:59789"/>
        <dbReference type="ChEBI" id="CHEBI:136877"/>
        <dbReference type="ChEBI" id="CHEBI:143860"/>
    </reaction>
</comment>
<feature type="binding site" evidence="1">
    <location>
        <position position="87"/>
    </location>
    <ligand>
        <name>S-adenosyl-L-methionine</name>
        <dbReference type="ChEBI" id="CHEBI:59789"/>
    </ligand>
</feature>
<keyword evidence="1" id="KW-0949">S-adenosyl-L-methionine</keyword>
<dbReference type="HAMAP" id="MF_02217">
    <property type="entry name" value="TrmR_methyltr"/>
    <property type="match status" value="1"/>
</dbReference>
<organism evidence="2">
    <name type="scientific">Eubacterium limosum</name>
    <dbReference type="NCBI Taxonomy" id="1736"/>
    <lineage>
        <taxon>Bacteria</taxon>
        <taxon>Bacillati</taxon>
        <taxon>Bacillota</taxon>
        <taxon>Clostridia</taxon>
        <taxon>Eubacteriales</taxon>
        <taxon>Eubacteriaceae</taxon>
        <taxon>Eubacterium</taxon>
    </lineage>
</organism>
<dbReference type="GO" id="GO:0016300">
    <property type="term" value="F:tRNA (uridine) methyltransferase activity"/>
    <property type="evidence" value="ECO:0007669"/>
    <property type="project" value="UniProtKB-UniRule"/>
</dbReference>
<feature type="binding site" evidence="1">
    <location>
        <position position="133"/>
    </location>
    <ligand>
        <name>Mg(2+)</name>
        <dbReference type="ChEBI" id="CHEBI:18420"/>
    </ligand>
</feature>
<keyword evidence="1 2" id="KW-0808">Transferase</keyword>
<keyword evidence="1" id="KW-0479">Metal-binding</keyword>
<gene>
    <name evidence="1" type="primary">trmR</name>
    <name evidence="2" type="ORF">ELLFYP34_02572</name>
</gene>
<feature type="binding site" evidence="1">
    <location>
        <position position="69"/>
    </location>
    <ligand>
        <name>S-adenosyl-L-methionine</name>
        <dbReference type="ChEBI" id="CHEBI:59789"/>
    </ligand>
</feature>
<dbReference type="EC" id="2.1.1.-" evidence="1"/>
<dbReference type="GO" id="GO:0000287">
    <property type="term" value="F:magnesium ion binding"/>
    <property type="evidence" value="ECO:0007669"/>
    <property type="project" value="UniProtKB-UniRule"/>
</dbReference>
<sequence>MSDIVPDYIEDYIRSLLPGETPALERLRLIAETNHVPIIFPEVRNYLEILIETHQIKSILEIGTAVGYSAGVFAHAMGKNGRVTTVERDERMIAQARENIAKMGYEDRIHLIQGDAQETAASLTGTFDMIFLDGGKGHYIHLLEDCMRLLKPGGLIVSDNVLYKGMIATNALVIRRKITIVKRMRKYLDAISHDPRLMTTVLPLGDGLAVSYKKID</sequence>
<evidence type="ECO:0000313" key="2">
    <source>
        <dbReference type="EMBL" id="VYU05723.1"/>
    </source>
</evidence>
<keyword evidence="1" id="KW-0819">tRNA processing</keyword>
<comment type="function">
    <text evidence="1">Catalyzes the methylation of 5-hydroxyuridine (ho5U) to form 5-methoxyuridine (mo5U) at position 34 in tRNAs.</text>
</comment>
<dbReference type="CDD" id="cd02440">
    <property type="entry name" value="AdoMet_MTases"/>
    <property type="match status" value="1"/>
</dbReference>
<dbReference type="InterPro" id="IPR043675">
    <property type="entry name" value="TrmR_methyltr"/>
</dbReference>
<comment type="similarity">
    <text evidence="1">Belongs to the class I-like SAM-binding methyltransferase superfamily. Cation-dependent O-methyltransferase family.</text>
</comment>
<dbReference type="AlphaFoldDB" id="A0A6N3BYI4"/>
<dbReference type="Gene3D" id="3.40.50.150">
    <property type="entry name" value="Vaccinia Virus protein VP39"/>
    <property type="match status" value="1"/>
</dbReference>
<dbReference type="GO" id="GO:0008757">
    <property type="term" value="F:S-adenosylmethionine-dependent methyltransferase activity"/>
    <property type="evidence" value="ECO:0007669"/>
    <property type="project" value="TreeGrafter"/>
</dbReference>
<keyword evidence="1" id="KW-0460">Magnesium</keyword>
<feature type="binding site" evidence="1">
    <location>
        <position position="159"/>
    </location>
    <ligand>
        <name>Mg(2+)</name>
        <dbReference type="ChEBI" id="CHEBI:18420"/>
    </ligand>
</feature>
<feature type="binding site" evidence="1">
    <location>
        <begin position="115"/>
        <end position="116"/>
    </location>
    <ligand>
        <name>S-adenosyl-L-methionine</name>
        <dbReference type="ChEBI" id="CHEBI:59789"/>
    </ligand>
</feature>
<dbReference type="InterPro" id="IPR029063">
    <property type="entry name" value="SAM-dependent_MTases_sf"/>
</dbReference>
<keyword evidence="1 2" id="KW-0489">Methyltransferase</keyword>
<accession>A0A6N3BYI4</accession>
<dbReference type="InterPro" id="IPR050362">
    <property type="entry name" value="Cation-dep_OMT"/>
</dbReference>
<feature type="binding site" evidence="1">
    <location>
        <position position="39"/>
    </location>
    <ligand>
        <name>S-adenosyl-L-methionine</name>
        <dbReference type="ChEBI" id="CHEBI:59789"/>
    </ligand>
</feature>
<feature type="binding site" evidence="1">
    <location>
        <position position="133"/>
    </location>
    <ligand>
        <name>S-adenosyl-L-methionine</name>
        <dbReference type="ChEBI" id="CHEBI:59789"/>
    </ligand>
</feature>
<dbReference type="SUPFAM" id="SSF53335">
    <property type="entry name" value="S-adenosyl-L-methionine-dependent methyltransferases"/>
    <property type="match status" value="1"/>
</dbReference>
<name>A0A6N3BYI4_EUBLI</name>
<dbReference type="GO" id="GO:0030488">
    <property type="term" value="P:tRNA methylation"/>
    <property type="evidence" value="ECO:0007669"/>
    <property type="project" value="UniProtKB-UniRule"/>
</dbReference>
<proteinExistence type="inferred from homology"/>
<dbReference type="Pfam" id="PF01596">
    <property type="entry name" value="Methyltransf_3"/>
    <property type="match status" value="1"/>
</dbReference>
<protein>
    <recommendedName>
        <fullName evidence="1">tRNA 5-hydroxyuridine methyltransferase</fullName>
        <ecNumber evidence="1">2.1.1.-</ecNumber>
    </recommendedName>
    <alternativeName>
        <fullName evidence="1">ho5U methyltransferase</fullName>
    </alternativeName>
</protein>
<dbReference type="GO" id="GO:0008171">
    <property type="term" value="F:O-methyltransferase activity"/>
    <property type="evidence" value="ECO:0007669"/>
    <property type="project" value="InterPro"/>
</dbReference>
<dbReference type="EMBL" id="CACRTR010000007">
    <property type="protein sequence ID" value="VYU05723.1"/>
    <property type="molecule type" value="Genomic_DNA"/>
</dbReference>